<name>X6MMS2_RETFI</name>
<evidence type="ECO:0000313" key="2">
    <source>
        <dbReference type="Proteomes" id="UP000023152"/>
    </source>
</evidence>
<dbReference type="EMBL" id="ASPP01019410">
    <property type="protein sequence ID" value="ETO15169.1"/>
    <property type="molecule type" value="Genomic_DNA"/>
</dbReference>
<dbReference type="Proteomes" id="UP000023152">
    <property type="component" value="Unassembled WGS sequence"/>
</dbReference>
<comment type="caution">
    <text evidence="1">The sequence shown here is derived from an EMBL/GenBank/DDBJ whole genome shotgun (WGS) entry which is preliminary data.</text>
</comment>
<organism evidence="1 2">
    <name type="scientific">Reticulomyxa filosa</name>
    <dbReference type="NCBI Taxonomy" id="46433"/>
    <lineage>
        <taxon>Eukaryota</taxon>
        <taxon>Sar</taxon>
        <taxon>Rhizaria</taxon>
        <taxon>Retaria</taxon>
        <taxon>Foraminifera</taxon>
        <taxon>Monothalamids</taxon>
        <taxon>Reticulomyxidae</taxon>
        <taxon>Reticulomyxa</taxon>
    </lineage>
</organism>
<dbReference type="AlphaFoldDB" id="X6MMS2"/>
<keyword evidence="2" id="KW-1185">Reference proteome</keyword>
<protein>
    <submittedName>
        <fullName evidence="1">Uncharacterized protein</fullName>
    </submittedName>
</protein>
<evidence type="ECO:0000313" key="1">
    <source>
        <dbReference type="EMBL" id="ETO15169.1"/>
    </source>
</evidence>
<reference evidence="1 2" key="1">
    <citation type="journal article" date="2013" name="Curr. Biol.">
        <title>The Genome of the Foraminiferan Reticulomyxa filosa.</title>
        <authorList>
            <person name="Glockner G."/>
            <person name="Hulsmann N."/>
            <person name="Schleicher M."/>
            <person name="Noegel A.A."/>
            <person name="Eichinger L."/>
            <person name="Gallinger C."/>
            <person name="Pawlowski J."/>
            <person name="Sierra R."/>
            <person name="Euteneuer U."/>
            <person name="Pillet L."/>
            <person name="Moustafa A."/>
            <person name="Platzer M."/>
            <person name="Groth M."/>
            <person name="Szafranski K."/>
            <person name="Schliwa M."/>
        </authorList>
    </citation>
    <scope>NUCLEOTIDE SEQUENCE [LARGE SCALE GENOMIC DNA]</scope>
</reference>
<gene>
    <name evidence="1" type="ORF">RFI_22193</name>
</gene>
<accession>X6MMS2</accession>
<feature type="non-terminal residue" evidence="1">
    <location>
        <position position="138"/>
    </location>
</feature>
<proteinExistence type="predicted"/>
<sequence length="138" mass="16323">MSSLQKTKKHQFNIEFIVFMYYILPRKTTCLFFSKGYTTSLFKKELPIPLSLSQCVLHKHELLICGDQFKRACYSYHTLKDEYKFICEYPSHVKLFGHCVVKLVDRNSNNDKYNNQITLLSFGSDLYGKNKHTLVMKY</sequence>